<dbReference type="Proteomes" id="UP000032614">
    <property type="component" value="Chromosome 1"/>
</dbReference>
<keyword evidence="1" id="KW-0472">Membrane</keyword>
<keyword evidence="1" id="KW-0812">Transmembrane</keyword>
<sequence length="64" mass="7647">MNHETAIYEIILDLVICFAMAFVYYRLWRCDRKFKPEHCTLFVLYSCVIGMHLVELGNCLTHYV</sequence>
<dbReference type="KEGG" id="bfn:OI25_602"/>
<protein>
    <submittedName>
        <fullName evidence="2">Membrane protein</fullName>
    </submittedName>
</protein>
<reference evidence="2 3" key="1">
    <citation type="journal article" date="2015" name="Genome Announc.">
        <title>Complete genome sequences for 59 burkholderia isolates, both pathogenic and near neighbor.</title>
        <authorList>
            <person name="Johnson S.L."/>
            <person name="Bishop-Lilly K.A."/>
            <person name="Ladner J.T."/>
            <person name="Daligault H.E."/>
            <person name="Davenport K.W."/>
            <person name="Jaissle J."/>
            <person name="Frey K.G."/>
            <person name="Koroleva G.I."/>
            <person name="Bruce D.C."/>
            <person name="Coyne S.R."/>
            <person name="Broomall S.M."/>
            <person name="Li P.E."/>
            <person name="Teshima H."/>
            <person name="Gibbons H.S."/>
            <person name="Palacios G.F."/>
            <person name="Rosenzweig C.N."/>
            <person name="Redden C.L."/>
            <person name="Xu Y."/>
            <person name="Minogue T.D."/>
            <person name="Chain P.S."/>
        </authorList>
    </citation>
    <scope>NUCLEOTIDE SEQUENCE [LARGE SCALE GENOMIC DNA]</scope>
    <source>
        <strain evidence="2 3">ATCC BAA-463</strain>
    </source>
</reference>
<accession>A0AAU8T6H5</accession>
<feature type="transmembrane region" description="Helical" evidence="1">
    <location>
        <begin position="6"/>
        <end position="27"/>
    </location>
</feature>
<name>A0AAU8T6H5_9BURK</name>
<feature type="transmembrane region" description="Helical" evidence="1">
    <location>
        <begin position="39"/>
        <end position="63"/>
    </location>
</feature>
<evidence type="ECO:0000256" key="1">
    <source>
        <dbReference type="SAM" id="Phobius"/>
    </source>
</evidence>
<gene>
    <name evidence="2" type="ORF">OI25_602</name>
</gene>
<dbReference type="AlphaFoldDB" id="A0AAU8T6H5"/>
<evidence type="ECO:0000313" key="2">
    <source>
        <dbReference type="EMBL" id="AJZ59514.1"/>
    </source>
</evidence>
<proteinExistence type="predicted"/>
<evidence type="ECO:0000313" key="3">
    <source>
        <dbReference type="Proteomes" id="UP000032614"/>
    </source>
</evidence>
<organism evidence="2 3">
    <name type="scientific">Paraburkholderia fungorum</name>
    <dbReference type="NCBI Taxonomy" id="134537"/>
    <lineage>
        <taxon>Bacteria</taxon>
        <taxon>Pseudomonadati</taxon>
        <taxon>Pseudomonadota</taxon>
        <taxon>Betaproteobacteria</taxon>
        <taxon>Burkholderiales</taxon>
        <taxon>Burkholderiaceae</taxon>
        <taxon>Paraburkholderia</taxon>
    </lineage>
</organism>
<dbReference type="EMBL" id="CP010026">
    <property type="protein sequence ID" value="AJZ59514.1"/>
    <property type="molecule type" value="Genomic_DNA"/>
</dbReference>
<keyword evidence="1" id="KW-1133">Transmembrane helix</keyword>